<evidence type="ECO:0000313" key="1">
    <source>
        <dbReference type="EMBL" id="KAF2606957.1"/>
    </source>
</evidence>
<sequence length="114" mass="13224">MLVTAFKITTKTTDSLRRTMNQMGNKVMVKLPNVMVEQGHGETKPCYYPRELPNVMVEQGLKRCNFKLVVADASMPLVLMSHNRELAQRDWLFRSERTARVQIRRQQQTSVSEV</sequence>
<gene>
    <name evidence="1" type="ORF">F2Q68_00044526</name>
</gene>
<dbReference type="EMBL" id="QGKW02000276">
    <property type="protein sequence ID" value="KAF2606957.1"/>
    <property type="molecule type" value="Genomic_DNA"/>
</dbReference>
<organism evidence="1 2">
    <name type="scientific">Brassica cretica</name>
    <name type="common">Mustard</name>
    <dbReference type="NCBI Taxonomy" id="69181"/>
    <lineage>
        <taxon>Eukaryota</taxon>
        <taxon>Viridiplantae</taxon>
        <taxon>Streptophyta</taxon>
        <taxon>Embryophyta</taxon>
        <taxon>Tracheophyta</taxon>
        <taxon>Spermatophyta</taxon>
        <taxon>Magnoliopsida</taxon>
        <taxon>eudicotyledons</taxon>
        <taxon>Gunneridae</taxon>
        <taxon>Pentapetalae</taxon>
        <taxon>rosids</taxon>
        <taxon>malvids</taxon>
        <taxon>Brassicales</taxon>
        <taxon>Brassicaceae</taxon>
        <taxon>Brassiceae</taxon>
        <taxon>Brassica</taxon>
    </lineage>
</organism>
<dbReference type="AlphaFoldDB" id="A0A8S9LLM3"/>
<accession>A0A8S9LLM3</accession>
<name>A0A8S9LLM3_BRACR</name>
<reference evidence="1" key="1">
    <citation type="submission" date="2019-12" db="EMBL/GenBank/DDBJ databases">
        <title>Genome sequencing and annotation of Brassica cretica.</title>
        <authorList>
            <person name="Studholme D.J."/>
            <person name="Sarris P.F."/>
        </authorList>
    </citation>
    <scope>NUCLEOTIDE SEQUENCE</scope>
    <source>
        <strain evidence="1">PFS-001/15</strain>
        <tissue evidence="1">Leaf</tissue>
    </source>
</reference>
<dbReference type="Proteomes" id="UP000712281">
    <property type="component" value="Unassembled WGS sequence"/>
</dbReference>
<protein>
    <submittedName>
        <fullName evidence="1">Uncharacterized protein</fullName>
    </submittedName>
</protein>
<evidence type="ECO:0000313" key="2">
    <source>
        <dbReference type="Proteomes" id="UP000712281"/>
    </source>
</evidence>
<proteinExistence type="predicted"/>
<comment type="caution">
    <text evidence="1">The sequence shown here is derived from an EMBL/GenBank/DDBJ whole genome shotgun (WGS) entry which is preliminary data.</text>
</comment>